<dbReference type="GO" id="GO:0007165">
    <property type="term" value="P:signal transduction"/>
    <property type="evidence" value="ECO:0007669"/>
    <property type="project" value="InterPro"/>
</dbReference>
<evidence type="ECO:0000259" key="1">
    <source>
        <dbReference type="PROSITE" id="PS50104"/>
    </source>
</evidence>
<dbReference type="PROSITE" id="PS50104">
    <property type="entry name" value="TIR"/>
    <property type="match status" value="1"/>
</dbReference>
<dbReference type="AlphaFoldDB" id="A0A923DXF7"/>
<evidence type="ECO:0000313" key="3">
    <source>
        <dbReference type="Proteomes" id="UP000601055"/>
    </source>
</evidence>
<proteinExistence type="predicted"/>
<organism evidence="2 3">
    <name type="scientific">Pedobacter planticolens</name>
    <dbReference type="NCBI Taxonomy" id="2679964"/>
    <lineage>
        <taxon>Bacteria</taxon>
        <taxon>Pseudomonadati</taxon>
        <taxon>Bacteroidota</taxon>
        <taxon>Sphingobacteriia</taxon>
        <taxon>Sphingobacteriales</taxon>
        <taxon>Sphingobacteriaceae</taxon>
        <taxon>Pedobacter</taxon>
    </lineage>
</organism>
<dbReference type="InterPro" id="IPR000157">
    <property type="entry name" value="TIR_dom"/>
</dbReference>
<sequence length="350" mass="40072">MTMSKELLKIDRLPTLSEFRFILFEVLEQGNSISVFDMSIICKGKSLNLALSFEHTITFLQALSLIKLENNFIRRTLSNVEEFKSDYYLCTYISTSLISLIDSSGELEKVFNSRVIKFDYTKDSFSLNVNSIPISSPLIKIFLLNMEIAYPDKNTNSKILVYNIYKPFFVDKILPKVLTSGLTLDVDLSLNIIEKKALALKSTTMAGVNVFISYSHQDELIKQELENHFSGLRRNGSINDWNDRMIQAGDIWDSKIKEKLMQAEIVIFLISSDFMASNYINNVEIKNAVERHHNSQIKIIPIIARPCDFTSLPISNLQALPKNAKPITSWENRDEAYLDVVNQFKKLLLT</sequence>
<comment type="caution">
    <text evidence="2">The sequence shown here is derived from an EMBL/GenBank/DDBJ whole genome shotgun (WGS) entry which is preliminary data.</text>
</comment>
<keyword evidence="3" id="KW-1185">Reference proteome</keyword>
<protein>
    <submittedName>
        <fullName evidence="2">TIR domain-containing protein</fullName>
    </submittedName>
</protein>
<accession>A0A923DXF7</accession>
<dbReference type="SUPFAM" id="SSF52200">
    <property type="entry name" value="Toll/Interleukin receptor TIR domain"/>
    <property type="match status" value="1"/>
</dbReference>
<evidence type="ECO:0000313" key="2">
    <source>
        <dbReference type="EMBL" id="MBB2144578.1"/>
    </source>
</evidence>
<dbReference type="Proteomes" id="UP000601055">
    <property type="component" value="Unassembled WGS sequence"/>
</dbReference>
<dbReference type="Gene3D" id="3.40.50.10140">
    <property type="entry name" value="Toll/interleukin-1 receptor homology (TIR) domain"/>
    <property type="match status" value="1"/>
</dbReference>
<name>A0A923DXF7_9SPHI</name>
<dbReference type="SMART" id="SM00255">
    <property type="entry name" value="TIR"/>
    <property type="match status" value="1"/>
</dbReference>
<feature type="domain" description="TIR" evidence="1">
    <location>
        <begin position="206"/>
        <end position="350"/>
    </location>
</feature>
<dbReference type="Pfam" id="PF13676">
    <property type="entry name" value="TIR_2"/>
    <property type="match status" value="1"/>
</dbReference>
<gene>
    <name evidence="2" type="ORF">GM921_03720</name>
</gene>
<dbReference type="InterPro" id="IPR035897">
    <property type="entry name" value="Toll_tir_struct_dom_sf"/>
</dbReference>
<dbReference type="EMBL" id="WNXD01000001">
    <property type="protein sequence ID" value="MBB2144578.1"/>
    <property type="molecule type" value="Genomic_DNA"/>
</dbReference>
<reference evidence="2" key="1">
    <citation type="submission" date="2019-11" db="EMBL/GenBank/DDBJ databases">
        <title>Description of Pedobacter sp. LMG 31464T.</title>
        <authorList>
            <person name="Carlier A."/>
            <person name="Qi S."/>
            <person name="Vandamme P."/>
        </authorList>
    </citation>
    <scope>NUCLEOTIDE SEQUENCE</scope>
    <source>
        <strain evidence="2">LMG 31464</strain>
    </source>
</reference>